<dbReference type="EMBL" id="CP117989">
    <property type="protein sequence ID" value="WDG11276.1"/>
    <property type="molecule type" value="Genomic_DNA"/>
</dbReference>
<dbReference type="InterPro" id="IPR050297">
    <property type="entry name" value="LipidA_mod_glycosyltrf_83"/>
</dbReference>
<dbReference type="Proteomes" id="UP001219537">
    <property type="component" value="Chromosome 2"/>
</dbReference>
<feature type="transmembrane region" description="Helical" evidence="8">
    <location>
        <begin position="91"/>
        <end position="109"/>
    </location>
</feature>
<sequence>METTEQVDECNQSKSKVLPRSALILGTLLFAAVVARFYVAFRYEVNWDEFYYLSFVHQLINGEAINSFQTFHIHFFTWLQHVSSNEVDQIIAARLVMLVFQLGTGLCIYKLCRLQCSVTGALFAVLAYFAFSFNVRMGASFRTDPIATFLVMISLFYVFRDQLTWRASVVCGVLTAVALLITLKTSLYIPTFLMTVLVCFYWTQDRVGYAKQILIYGCSILVSFAILYSWHYFTISGLSSGADAGSMLSAADKTMNQREFFPRWFYFQHSLVTDIGYWIALLLGIAFAVFSCFSQVQIDRATSLKLLSLVLLLGTFFLYRNAFPYYYAFMLAPVCVLFAVAWDGVHHYLNDKASHIFSIMIPGLFAVSIAVNGFVFPTKSTLDYQRDFIEAIHNIFPEPVAYIDRCSMISSFSKQGFFMSTWGYEDYQARGIPVIQSAIENANPVFVVANTHYLDVLGVNALNVNQSKEDEHGGSEPKDWLLAQDSEALKSNYIHHWQQLFVAGKVLHFTQADELQVIEIHIEGEYTLEGELDILLDGQTWNSDQVRYLSKGSYQVSSASAGEAVMRWGDHLHRPESVSQSHVLFTGF</sequence>
<name>A0AAQ2Y476_9VIBR</name>
<keyword evidence="4" id="KW-0808">Transferase</keyword>
<feature type="transmembrane region" description="Helical" evidence="8">
    <location>
        <begin position="187"/>
        <end position="204"/>
    </location>
</feature>
<evidence type="ECO:0000256" key="1">
    <source>
        <dbReference type="ARBA" id="ARBA00004651"/>
    </source>
</evidence>
<dbReference type="RefSeq" id="WP_274291843.1">
    <property type="nucleotide sequence ID" value="NZ_CP117989.1"/>
</dbReference>
<evidence type="ECO:0000256" key="7">
    <source>
        <dbReference type="ARBA" id="ARBA00023136"/>
    </source>
</evidence>
<keyword evidence="7 8" id="KW-0472">Membrane</keyword>
<evidence type="ECO:0000256" key="8">
    <source>
        <dbReference type="SAM" id="Phobius"/>
    </source>
</evidence>
<feature type="transmembrane region" description="Helical" evidence="8">
    <location>
        <begin position="325"/>
        <end position="345"/>
    </location>
</feature>
<feature type="transmembrane region" description="Helical" evidence="8">
    <location>
        <begin position="139"/>
        <end position="158"/>
    </location>
</feature>
<keyword evidence="6 8" id="KW-1133">Transmembrane helix</keyword>
<accession>A0AAQ2Y476</accession>
<feature type="transmembrane region" description="Helical" evidence="8">
    <location>
        <begin position="213"/>
        <end position="233"/>
    </location>
</feature>
<dbReference type="PANTHER" id="PTHR33908">
    <property type="entry name" value="MANNOSYLTRANSFERASE YKCB-RELATED"/>
    <property type="match status" value="1"/>
</dbReference>
<dbReference type="PANTHER" id="PTHR33908:SF11">
    <property type="entry name" value="MEMBRANE PROTEIN"/>
    <property type="match status" value="1"/>
</dbReference>
<dbReference type="GO" id="GO:0009103">
    <property type="term" value="P:lipopolysaccharide biosynthetic process"/>
    <property type="evidence" value="ECO:0007669"/>
    <property type="project" value="UniProtKB-ARBA"/>
</dbReference>
<feature type="transmembrane region" description="Helical" evidence="8">
    <location>
        <begin position="116"/>
        <end position="133"/>
    </location>
</feature>
<gene>
    <name evidence="9" type="ORF">PUN50_18610</name>
</gene>
<evidence type="ECO:0000313" key="9">
    <source>
        <dbReference type="EMBL" id="WDG11276.1"/>
    </source>
</evidence>
<feature type="transmembrane region" description="Helical" evidence="8">
    <location>
        <begin position="163"/>
        <end position="181"/>
    </location>
</feature>
<feature type="transmembrane region" description="Helical" evidence="8">
    <location>
        <begin position="22"/>
        <end position="41"/>
    </location>
</feature>
<protein>
    <submittedName>
        <fullName evidence="9">Uncharacterized protein</fullName>
    </submittedName>
</protein>
<proteinExistence type="predicted"/>
<dbReference type="GO" id="GO:0016763">
    <property type="term" value="F:pentosyltransferase activity"/>
    <property type="evidence" value="ECO:0007669"/>
    <property type="project" value="TreeGrafter"/>
</dbReference>
<evidence type="ECO:0000256" key="3">
    <source>
        <dbReference type="ARBA" id="ARBA00022676"/>
    </source>
</evidence>
<keyword evidence="3" id="KW-0328">Glycosyltransferase</keyword>
<feature type="transmembrane region" description="Helical" evidence="8">
    <location>
        <begin position="357"/>
        <end position="376"/>
    </location>
</feature>
<dbReference type="AlphaFoldDB" id="A0AAQ2Y476"/>
<organism evidence="9 10">
    <name type="scientific">Vibrio campbellii</name>
    <dbReference type="NCBI Taxonomy" id="680"/>
    <lineage>
        <taxon>Bacteria</taxon>
        <taxon>Pseudomonadati</taxon>
        <taxon>Pseudomonadota</taxon>
        <taxon>Gammaproteobacteria</taxon>
        <taxon>Vibrionales</taxon>
        <taxon>Vibrionaceae</taxon>
        <taxon>Vibrio</taxon>
    </lineage>
</organism>
<keyword evidence="2" id="KW-1003">Cell membrane</keyword>
<evidence type="ECO:0000313" key="10">
    <source>
        <dbReference type="Proteomes" id="UP001219537"/>
    </source>
</evidence>
<evidence type="ECO:0000256" key="2">
    <source>
        <dbReference type="ARBA" id="ARBA00022475"/>
    </source>
</evidence>
<comment type="subcellular location">
    <subcellularLocation>
        <location evidence="1">Cell membrane</location>
        <topology evidence="1">Multi-pass membrane protein</topology>
    </subcellularLocation>
</comment>
<feature type="transmembrane region" description="Helical" evidence="8">
    <location>
        <begin position="303"/>
        <end position="319"/>
    </location>
</feature>
<evidence type="ECO:0000256" key="5">
    <source>
        <dbReference type="ARBA" id="ARBA00022692"/>
    </source>
</evidence>
<reference evidence="9" key="1">
    <citation type="submission" date="2023-02" db="EMBL/GenBank/DDBJ databases">
        <title>Isolation, identification, and genome analysis of Vibrio campbellii in the Penaeus vannamei larvae stage.</title>
        <authorList>
            <person name="Huang T."/>
            <person name="Zhang B."/>
        </authorList>
    </citation>
    <scope>NUCLEOTIDE SEQUENCE</scope>
    <source>
        <strain evidence="9">20220413_1</strain>
    </source>
</reference>
<keyword evidence="5 8" id="KW-0812">Transmembrane</keyword>
<dbReference type="GO" id="GO:0005886">
    <property type="term" value="C:plasma membrane"/>
    <property type="evidence" value="ECO:0007669"/>
    <property type="project" value="UniProtKB-SubCell"/>
</dbReference>
<evidence type="ECO:0000256" key="4">
    <source>
        <dbReference type="ARBA" id="ARBA00022679"/>
    </source>
</evidence>
<feature type="transmembrane region" description="Helical" evidence="8">
    <location>
        <begin position="275"/>
        <end position="296"/>
    </location>
</feature>
<evidence type="ECO:0000256" key="6">
    <source>
        <dbReference type="ARBA" id="ARBA00022989"/>
    </source>
</evidence>